<evidence type="ECO:0000256" key="4">
    <source>
        <dbReference type="SAM" id="SignalP"/>
    </source>
</evidence>
<comment type="subcellular location">
    <subcellularLocation>
        <location evidence="1">Periplasm</location>
    </subcellularLocation>
</comment>
<dbReference type="CDD" id="cd08515">
    <property type="entry name" value="PBP2_NikA_DppA_OppA_like_10"/>
    <property type="match status" value="1"/>
</dbReference>
<dbReference type="Pfam" id="PF00496">
    <property type="entry name" value="SBP_bac_5"/>
    <property type="match status" value="1"/>
</dbReference>
<dbReference type="SUPFAM" id="SSF53850">
    <property type="entry name" value="Periplasmic binding protein-like II"/>
    <property type="match status" value="1"/>
</dbReference>
<dbReference type="InterPro" id="IPR039424">
    <property type="entry name" value="SBP_5"/>
</dbReference>
<name>A0A939EM61_9HYPH</name>
<comment type="similarity">
    <text evidence="2">Belongs to the bacterial solute-binding protein 5 family.</text>
</comment>
<keyword evidence="7" id="KW-1185">Reference proteome</keyword>
<dbReference type="PIRSF" id="PIRSF002741">
    <property type="entry name" value="MppA"/>
    <property type="match status" value="1"/>
</dbReference>
<dbReference type="Gene3D" id="3.10.105.10">
    <property type="entry name" value="Dipeptide-binding Protein, Domain 3"/>
    <property type="match status" value="1"/>
</dbReference>
<dbReference type="InterPro" id="IPR023765">
    <property type="entry name" value="SBP_5_CS"/>
</dbReference>
<reference evidence="6" key="1">
    <citation type="submission" date="2021-03" db="EMBL/GenBank/DDBJ databases">
        <title>Roseibium sp. CAU 1637 isolated from Incheon.</title>
        <authorList>
            <person name="Kim W."/>
        </authorList>
    </citation>
    <scope>NUCLEOTIDE SEQUENCE</scope>
    <source>
        <strain evidence="6">CAU 1637</strain>
    </source>
</reference>
<comment type="caution">
    <text evidence="6">The sequence shown here is derived from an EMBL/GenBank/DDBJ whole genome shotgun (WGS) entry which is preliminary data.</text>
</comment>
<dbReference type="AlphaFoldDB" id="A0A939EM61"/>
<dbReference type="Proteomes" id="UP000664779">
    <property type="component" value="Unassembled WGS sequence"/>
</dbReference>
<evidence type="ECO:0000256" key="1">
    <source>
        <dbReference type="ARBA" id="ARBA00004418"/>
    </source>
</evidence>
<dbReference type="RefSeq" id="WP_206938427.1">
    <property type="nucleotide sequence ID" value="NZ_JAFLNF010000002.1"/>
</dbReference>
<dbReference type="InterPro" id="IPR000914">
    <property type="entry name" value="SBP_5_dom"/>
</dbReference>
<keyword evidence="3 4" id="KW-0732">Signal</keyword>
<gene>
    <name evidence="6" type="ORF">J0X15_04045</name>
</gene>
<proteinExistence type="inferred from homology"/>
<organism evidence="6 7">
    <name type="scientific">Roseibium limicola</name>
    <dbReference type="NCBI Taxonomy" id="2816037"/>
    <lineage>
        <taxon>Bacteria</taxon>
        <taxon>Pseudomonadati</taxon>
        <taxon>Pseudomonadota</taxon>
        <taxon>Alphaproteobacteria</taxon>
        <taxon>Hyphomicrobiales</taxon>
        <taxon>Stappiaceae</taxon>
        <taxon>Roseibium</taxon>
    </lineage>
</organism>
<dbReference type="PROSITE" id="PS01040">
    <property type="entry name" value="SBP_BACTERIAL_5"/>
    <property type="match status" value="1"/>
</dbReference>
<evidence type="ECO:0000313" key="7">
    <source>
        <dbReference type="Proteomes" id="UP000664779"/>
    </source>
</evidence>
<feature type="signal peptide" evidence="4">
    <location>
        <begin position="1"/>
        <end position="23"/>
    </location>
</feature>
<feature type="domain" description="Solute-binding protein family 5" evidence="5">
    <location>
        <begin position="76"/>
        <end position="423"/>
    </location>
</feature>
<dbReference type="GO" id="GO:0030288">
    <property type="term" value="C:outer membrane-bounded periplasmic space"/>
    <property type="evidence" value="ECO:0007669"/>
    <property type="project" value="UniProtKB-ARBA"/>
</dbReference>
<dbReference type="GO" id="GO:0015833">
    <property type="term" value="P:peptide transport"/>
    <property type="evidence" value="ECO:0007669"/>
    <property type="project" value="TreeGrafter"/>
</dbReference>
<dbReference type="GO" id="GO:1904680">
    <property type="term" value="F:peptide transmembrane transporter activity"/>
    <property type="evidence" value="ECO:0007669"/>
    <property type="project" value="TreeGrafter"/>
</dbReference>
<dbReference type="GO" id="GO:0043190">
    <property type="term" value="C:ATP-binding cassette (ABC) transporter complex"/>
    <property type="evidence" value="ECO:0007669"/>
    <property type="project" value="InterPro"/>
</dbReference>
<evidence type="ECO:0000256" key="3">
    <source>
        <dbReference type="ARBA" id="ARBA00022729"/>
    </source>
</evidence>
<feature type="chain" id="PRO_5036975682" evidence="4">
    <location>
        <begin position="24"/>
        <end position="510"/>
    </location>
</feature>
<accession>A0A939EM61</accession>
<dbReference type="Gene3D" id="3.40.190.10">
    <property type="entry name" value="Periplasmic binding protein-like II"/>
    <property type="match status" value="1"/>
</dbReference>
<dbReference type="InterPro" id="IPR030678">
    <property type="entry name" value="Peptide/Ni-bd"/>
</dbReference>
<protein>
    <submittedName>
        <fullName evidence="6">ABC transporter substrate-binding protein</fullName>
    </submittedName>
</protein>
<dbReference type="PANTHER" id="PTHR30290">
    <property type="entry name" value="PERIPLASMIC BINDING COMPONENT OF ABC TRANSPORTER"/>
    <property type="match status" value="1"/>
</dbReference>
<evidence type="ECO:0000259" key="5">
    <source>
        <dbReference type="Pfam" id="PF00496"/>
    </source>
</evidence>
<dbReference type="EMBL" id="JAFLNF010000002">
    <property type="protein sequence ID" value="MBO0344386.1"/>
    <property type="molecule type" value="Genomic_DNA"/>
</dbReference>
<sequence length="510" mass="55897">MFIQAARLVAVGAFAAAHFCASAAYADKADDTLRVAFTEDIINLDYNYTTKREYIIISELVDETLLAINPADGSYLPALATRYEQIDPVTMDLTLRDDVSFHDGTAMTAEDVAYSYNIMTSEDAQSLSGGRIAVWFDSAEVLEPHKVRFHFKTQYPLALQDMAIRVPIRKSGTYDANGTFDPNAVSGGPVGLGPYKIASFEPGSDLVLERFDDYYSGGPKGDPAISKIVIRSLPDEGTQQAELISGGIDWIYGVQRDIAESLGQMPNVAHLSGPDRRIGFLILDAGGLVSPDGPLTDLKVRRAMAHAIDRASIAEALIGGAAARIEGACHPSELGCNYPVTVYDYDPEKARALLAEAGYGDGFETEIWAYRDKPMSEAIVSDLQAVGINAKLRQVKLDSLNVARANRQILSYFGTWGGDTAPPIRQHFDADSDRNLSGDAELAQMVTDAYTELDSERQAELFAAIHARITDQVYWVPLWSYSVNYLTDPDLVFPLDDDGFPRLYKASWKQ</sequence>
<evidence type="ECO:0000256" key="2">
    <source>
        <dbReference type="ARBA" id="ARBA00005695"/>
    </source>
</evidence>
<evidence type="ECO:0000313" key="6">
    <source>
        <dbReference type="EMBL" id="MBO0344386.1"/>
    </source>
</evidence>